<accession>A0A508WYR5</accession>
<sequence length="106" mass="11626">MLEPLRRGSGAASISLKLVACEEPPVGARVEIRMAVFEARDFGKFEGLAYGHDADFLAAALALHTDFHDTIEMTLSHDSSPVLFFMSLYPGTLKHSKLVFVRQSGM</sequence>
<gene>
    <name evidence="1" type="ORF">EMEDMD4_210014</name>
</gene>
<proteinExistence type="predicted"/>
<dbReference type="EMBL" id="CABFNB010000086">
    <property type="protein sequence ID" value="VTZ60833.1"/>
    <property type="molecule type" value="Genomic_DNA"/>
</dbReference>
<name>A0A508WYR5_9HYPH</name>
<evidence type="ECO:0000313" key="1">
    <source>
        <dbReference type="EMBL" id="VTZ60833.1"/>
    </source>
</evidence>
<reference evidence="1" key="1">
    <citation type="submission" date="2019-06" db="EMBL/GenBank/DDBJ databases">
        <authorList>
            <person name="Le Quere A."/>
            <person name="Colella S."/>
        </authorList>
    </citation>
    <scope>NUCLEOTIDE SEQUENCE</scope>
    <source>
        <strain evidence="1">EmedicaeMD41</strain>
    </source>
</reference>
<organism evidence="1">
    <name type="scientific">Sinorhizobium medicae</name>
    <dbReference type="NCBI Taxonomy" id="110321"/>
    <lineage>
        <taxon>Bacteria</taxon>
        <taxon>Pseudomonadati</taxon>
        <taxon>Pseudomonadota</taxon>
        <taxon>Alphaproteobacteria</taxon>
        <taxon>Hyphomicrobiales</taxon>
        <taxon>Rhizobiaceae</taxon>
        <taxon>Sinorhizobium/Ensifer group</taxon>
        <taxon>Sinorhizobium</taxon>
    </lineage>
</organism>
<dbReference type="Proteomes" id="UP000507954">
    <property type="component" value="Unassembled WGS sequence"/>
</dbReference>
<protein>
    <submittedName>
        <fullName evidence="1">Uncharacterized protein</fullName>
    </submittedName>
</protein>
<dbReference type="AlphaFoldDB" id="A0A508WYR5"/>